<keyword evidence="5" id="KW-1185">Reference proteome</keyword>
<dbReference type="GO" id="GO:0006310">
    <property type="term" value="P:DNA recombination"/>
    <property type="evidence" value="ECO:0007669"/>
    <property type="project" value="UniProtKB-KW"/>
</dbReference>
<evidence type="ECO:0000256" key="1">
    <source>
        <dbReference type="ARBA" id="ARBA00023125"/>
    </source>
</evidence>
<keyword evidence="1" id="KW-0238">DNA-binding</keyword>
<dbReference type="InterPro" id="IPR013762">
    <property type="entry name" value="Integrase-like_cat_sf"/>
</dbReference>
<dbReference type="AlphaFoldDB" id="A0A3R6VT81"/>
<organism evidence="4 5">
    <name type="scientific">Aphanomyces invadans</name>
    <dbReference type="NCBI Taxonomy" id="157072"/>
    <lineage>
        <taxon>Eukaryota</taxon>
        <taxon>Sar</taxon>
        <taxon>Stramenopiles</taxon>
        <taxon>Oomycota</taxon>
        <taxon>Saprolegniomycetes</taxon>
        <taxon>Saprolegniales</taxon>
        <taxon>Verrucalvaceae</taxon>
        <taxon>Aphanomyces</taxon>
    </lineage>
</organism>
<keyword evidence="2" id="KW-0233">DNA recombination</keyword>
<dbReference type="GO" id="GO:0015074">
    <property type="term" value="P:DNA integration"/>
    <property type="evidence" value="ECO:0007669"/>
    <property type="project" value="InterPro"/>
</dbReference>
<accession>A0A3R6VT81</accession>
<dbReference type="InterPro" id="IPR010998">
    <property type="entry name" value="Integrase_recombinase_N"/>
</dbReference>
<dbReference type="VEuPathDB" id="FungiDB:H310_10329"/>
<evidence type="ECO:0000313" key="5">
    <source>
        <dbReference type="Proteomes" id="UP000285060"/>
    </source>
</evidence>
<feature type="domain" description="Core-binding (CB)" evidence="3">
    <location>
        <begin position="106"/>
        <end position="184"/>
    </location>
</feature>
<gene>
    <name evidence="4" type="ORF">DYB32_007611</name>
</gene>
<dbReference type="Gene3D" id="1.10.443.10">
    <property type="entry name" value="Intergrase catalytic core"/>
    <property type="match status" value="1"/>
</dbReference>
<comment type="caution">
    <text evidence="4">The sequence shown here is derived from an EMBL/GenBank/DDBJ whole genome shotgun (WGS) entry which is preliminary data.</text>
</comment>
<reference evidence="4 5" key="1">
    <citation type="submission" date="2018-08" db="EMBL/GenBank/DDBJ databases">
        <title>Aphanomyces genome sequencing and annotation.</title>
        <authorList>
            <person name="Minardi D."/>
            <person name="Oidtmann B."/>
            <person name="Van Der Giezen M."/>
            <person name="Studholme D.J."/>
        </authorList>
    </citation>
    <scope>NUCLEOTIDE SEQUENCE [LARGE SCALE GENOMIC DNA]</scope>
    <source>
        <strain evidence="4 5">NJM0002</strain>
    </source>
</reference>
<evidence type="ECO:0000256" key="2">
    <source>
        <dbReference type="ARBA" id="ARBA00023172"/>
    </source>
</evidence>
<evidence type="ECO:0000259" key="3">
    <source>
        <dbReference type="PROSITE" id="PS51900"/>
    </source>
</evidence>
<evidence type="ECO:0000313" key="4">
    <source>
        <dbReference type="EMBL" id="RHY26441.1"/>
    </source>
</evidence>
<dbReference type="Proteomes" id="UP000285060">
    <property type="component" value="Unassembled WGS sequence"/>
</dbReference>
<dbReference type="VEuPathDB" id="FungiDB:H310_02657"/>
<dbReference type="EMBL" id="QUSY01001000">
    <property type="protein sequence ID" value="RHY26441.1"/>
    <property type="molecule type" value="Genomic_DNA"/>
</dbReference>
<protein>
    <recommendedName>
        <fullName evidence="3">Core-binding (CB) domain-containing protein</fullName>
    </recommendedName>
</protein>
<dbReference type="InterPro" id="IPR011010">
    <property type="entry name" value="DNA_brk_join_enz"/>
</dbReference>
<dbReference type="GO" id="GO:0003677">
    <property type="term" value="F:DNA binding"/>
    <property type="evidence" value="ECO:0007669"/>
    <property type="project" value="UniProtKB-KW"/>
</dbReference>
<proteinExistence type="predicted"/>
<name>A0A3R6VT81_9STRA</name>
<dbReference type="Gene3D" id="1.10.150.130">
    <property type="match status" value="1"/>
</dbReference>
<sequence length="372" mass="42713">MYPLLWPHGQLNPFGLASTPSKSTAAQVLKSYSTLSQHADKAMRTKEELVPLPEVEVKLVEWALRCEELDLIRQQARTICGELGVGTNLRFSKGWLYKYEQLGFPASKAAIEDAFLGANTKRTYSAYQRQFKEFCSTQKGGMDPKKATAADCTDFFHYLFSIGRKPTTVDTAKTALVSLFKEMNVSPNPAQEVQANRYVIGLQKYCRQNNLDDERKAYPMTVHDLSRLMDAFAQMDRFTGAMFLFSLSFLGCFRVSEVLSLRWCDLTCGEMDGDRYVSVRLRWHKKAKVTENCQVYHLLNEIAYPCLRKHWFCKDPQNGQYVALKDFPKESIRLDRRKFSERMTLATAFVKYPTYDQFESAYQGHTTTYSGC</sequence>
<dbReference type="PROSITE" id="PS51900">
    <property type="entry name" value="CB"/>
    <property type="match status" value="1"/>
</dbReference>
<dbReference type="SUPFAM" id="SSF56349">
    <property type="entry name" value="DNA breaking-rejoining enzymes"/>
    <property type="match status" value="1"/>
</dbReference>
<dbReference type="InterPro" id="IPR044068">
    <property type="entry name" value="CB"/>
</dbReference>